<name>A0A0M4LW01_9SPHN</name>
<dbReference type="SUPFAM" id="SSF48403">
    <property type="entry name" value="Ankyrin repeat"/>
    <property type="match status" value="1"/>
</dbReference>
<dbReference type="PROSITE" id="PS50088">
    <property type="entry name" value="ANK_REPEAT"/>
    <property type="match status" value="3"/>
</dbReference>
<reference evidence="4 5" key="1">
    <citation type="submission" date="2015-09" db="EMBL/GenBank/DDBJ databases">
        <title>Complete genome sequence of a benzo[a]pyrene-degrading bacterium Altererythrobacter epoxidivorans CGMCC 1.7731T.</title>
        <authorList>
            <person name="Li Z."/>
            <person name="Cheng H."/>
            <person name="Huo Y."/>
            <person name="Xu X."/>
        </authorList>
    </citation>
    <scope>NUCLEOTIDE SEQUENCE [LARGE SCALE GENOMIC DNA]</scope>
    <source>
        <strain evidence="4 5">CGMCC 1.7731</strain>
    </source>
</reference>
<protein>
    <submittedName>
        <fullName evidence="4">Ankyrin repeat protein chloroplast-like</fullName>
    </submittedName>
</protein>
<proteinExistence type="predicted"/>
<evidence type="ECO:0000313" key="4">
    <source>
        <dbReference type="EMBL" id="ALE17417.1"/>
    </source>
</evidence>
<feature type="repeat" description="ANK" evidence="3">
    <location>
        <begin position="78"/>
        <end position="110"/>
    </location>
</feature>
<dbReference type="PROSITE" id="PS50297">
    <property type="entry name" value="ANK_REP_REGION"/>
    <property type="match status" value="3"/>
</dbReference>
<keyword evidence="5" id="KW-1185">Reference proteome</keyword>
<dbReference type="KEGG" id="aep:AMC99_02137"/>
<dbReference type="Pfam" id="PF00023">
    <property type="entry name" value="Ank"/>
    <property type="match status" value="1"/>
</dbReference>
<evidence type="ECO:0000256" key="1">
    <source>
        <dbReference type="ARBA" id="ARBA00022737"/>
    </source>
</evidence>
<feature type="repeat" description="ANK" evidence="3">
    <location>
        <begin position="45"/>
        <end position="77"/>
    </location>
</feature>
<sequence>MPAGAQMFSDSYEFLKAVKDRDGDLVTKKLSEPGNTLINARDVTDGKTALHVVIERRDLVWVQFLLGKDANPNIKDKTGTTPLQVAIRTGFTDGAEALLKAGADINVTDSTGETPLIAAVHRRDTAQIRMLLENGANPDRSDNSGRTARDYANLAISNKAMLDEFERADASKSDKNAAGNYGPSF</sequence>
<gene>
    <name evidence="4" type="ORF">AMC99_02137</name>
</gene>
<dbReference type="PATRIC" id="fig|361183.4.peg.2100"/>
<dbReference type="Gene3D" id="1.25.40.20">
    <property type="entry name" value="Ankyrin repeat-containing domain"/>
    <property type="match status" value="1"/>
</dbReference>
<dbReference type="InterPro" id="IPR036770">
    <property type="entry name" value="Ankyrin_rpt-contain_sf"/>
</dbReference>
<keyword evidence="1" id="KW-0677">Repeat</keyword>
<dbReference type="Pfam" id="PF12796">
    <property type="entry name" value="Ank_2"/>
    <property type="match status" value="1"/>
</dbReference>
<evidence type="ECO:0000256" key="2">
    <source>
        <dbReference type="ARBA" id="ARBA00023043"/>
    </source>
</evidence>
<dbReference type="PANTHER" id="PTHR24171">
    <property type="entry name" value="ANKYRIN REPEAT DOMAIN-CONTAINING PROTEIN 39-RELATED"/>
    <property type="match status" value="1"/>
</dbReference>
<keyword evidence="2 3" id="KW-0040">ANK repeat</keyword>
<feature type="repeat" description="ANK" evidence="3">
    <location>
        <begin position="111"/>
        <end position="143"/>
    </location>
</feature>
<evidence type="ECO:0000256" key="3">
    <source>
        <dbReference type="PROSITE-ProRule" id="PRU00023"/>
    </source>
</evidence>
<dbReference type="AlphaFoldDB" id="A0A0M4LW01"/>
<organism evidence="4 5">
    <name type="scientific">Altererythrobacter epoxidivorans</name>
    <dbReference type="NCBI Taxonomy" id="361183"/>
    <lineage>
        <taxon>Bacteria</taxon>
        <taxon>Pseudomonadati</taxon>
        <taxon>Pseudomonadota</taxon>
        <taxon>Alphaproteobacteria</taxon>
        <taxon>Sphingomonadales</taxon>
        <taxon>Erythrobacteraceae</taxon>
        <taxon>Altererythrobacter</taxon>
    </lineage>
</organism>
<dbReference type="Proteomes" id="UP000057938">
    <property type="component" value="Chromosome"/>
</dbReference>
<dbReference type="InterPro" id="IPR002110">
    <property type="entry name" value="Ankyrin_rpt"/>
</dbReference>
<dbReference type="STRING" id="361183.AMC99_02137"/>
<dbReference type="SMART" id="SM00248">
    <property type="entry name" value="ANK"/>
    <property type="match status" value="3"/>
</dbReference>
<accession>A0A0M4LW01</accession>
<dbReference type="EMBL" id="CP012669">
    <property type="protein sequence ID" value="ALE17417.1"/>
    <property type="molecule type" value="Genomic_DNA"/>
</dbReference>
<evidence type="ECO:0000313" key="5">
    <source>
        <dbReference type="Proteomes" id="UP000057938"/>
    </source>
</evidence>